<dbReference type="Gene3D" id="2.60.40.2610">
    <property type="entry name" value="Outer membrane usher protein FimD, plug domain"/>
    <property type="match status" value="1"/>
</dbReference>
<dbReference type="Gene3D" id="2.60.40.2070">
    <property type="match status" value="1"/>
</dbReference>
<dbReference type="PROSITE" id="PS01151">
    <property type="entry name" value="FIMBRIAL_USHER"/>
    <property type="match status" value="1"/>
</dbReference>
<name>A0ABW0Q8S1_9BURK</name>
<keyword evidence="1" id="KW-0812">Transmembrane</keyword>
<dbReference type="Pfam" id="PF13953">
    <property type="entry name" value="PapC_C"/>
    <property type="match status" value="1"/>
</dbReference>
<keyword evidence="1" id="KW-0813">Transport</keyword>
<keyword evidence="4" id="KW-1185">Reference proteome</keyword>
<comment type="subcellular location">
    <subcellularLocation>
        <location evidence="1">Cell outer membrane</location>
        <topology evidence="1">Multi-pass membrane protein</topology>
    </subcellularLocation>
</comment>
<dbReference type="PANTHER" id="PTHR30451:SF5">
    <property type="entry name" value="SLR0019 PROTEIN"/>
    <property type="match status" value="1"/>
</dbReference>
<sequence>MAQAQTAPASSPPAPARGANDRLLPLDVFINSTKGGVWTLLERNGVLYAPADAFEEWRLNHQPSAQDIQFQGQPWYPLSAIPGFEARLNFANQSVDLVFSPSAFNAVRLTQEATLRPPLSPTIPAAFANYDLNYTISRSRNPGGVADARDLGALTELGLSGQWGLLTSSYVGRNLISQDPSLSASWRRLETTYTRNFLDTTSTLRLGDSTTRTGISGRSVYFGGVQFAKNFSLQPGFITRPIPTVTGLSAAPSTVELYVNDALRQTSKVPSGPFSIDNFPALTGSGEARVVVRDILGRETIITQPFFSNANLLEANLNDWSFELGAIRNNLGTDNANYGPRFVSGLWRKGLSQSLTAEVNGEWSKTLKRGGLGASYGLPLQMLGQTALSVSHSDTGGSGGNWLVGVERSGMRHGVSFSAQGASRGYRQLGIDTQSPLPRLQTTASYSYSSDDFGAFNLSHASFDNYDTGRLNTLNLSYTVRLGVRSALTLSATRLSGTTSGTSIGAFLIVPLENRITVASGVTTRSGTTESYVNASRALSAETGWGWRTALGSRAESAYAEGGAYYQGTKGLFSADVSDTKSQQNVRLGLIGGLVAAEGQVFATRRVQDSFAIVEVPGYANVGVGFQGSTLTRTNADGVALLPRLLPFQRNSVRLDPTELPISAELDSIEQEAVPAQRSAVKITFPVRSGRGALIRIVFDDGEPAPAGAEIELVGDKKEFFVARRGEAFVTGLQTVNRLRLKWNGASCMFNVELPPGNLEDITRVGPVRCQGVKQ</sequence>
<evidence type="ECO:0000313" key="3">
    <source>
        <dbReference type="EMBL" id="MFC5520714.1"/>
    </source>
</evidence>
<dbReference type="InterPro" id="IPR000015">
    <property type="entry name" value="Fimb_usher"/>
</dbReference>
<dbReference type="EMBL" id="JBHSMX010000011">
    <property type="protein sequence ID" value="MFC5520714.1"/>
    <property type="molecule type" value="Genomic_DNA"/>
</dbReference>
<gene>
    <name evidence="3" type="ORF">ACFPP7_07255</name>
</gene>
<dbReference type="Gene3D" id="2.60.40.3110">
    <property type="match status" value="1"/>
</dbReference>
<dbReference type="Pfam" id="PF00577">
    <property type="entry name" value="Usher"/>
    <property type="match status" value="2"/>
</dbReference>
<feature type="domain" description="PapC-like C-terminal" evidence="2">
    <location>
        <begin position="694"/>
        <end position="756"/>
    </location>
</feature>
<dbReference type="Proteomes" id="UP001596084">
    <property type="component" value="Unassembled WGS sequence"/>
</dbReference>
<dbReference type="InterPro" id="IPR043142">
    <property type="entry name" value="PapC-like_C_sf"/>
</dbReference>
<dbReference type="RefSeq" id="WP_245660508.1">
    <property type="nucleotide sequence ID" value="NZ_JBHSMX010000011.1"/>
</dbReference>
<reference evidence="4" key="1">
    <citation type="journal article" date="2019" name="Int. J. Syst. Evol. Microbiol.">
        <title>The Global Catalogue of Microorganisms (GCM) 10K type strain sequencing project: providing services to taxonomists for standard genome sequencing and annotation.</title>
        <authorList>
            <consortium name="The Broad Institute Genomics Platform"/>
            <consortium name="The Broad Institute Genome Sequencing Center for Infectious Disease"/>
            <person name="Wu L."/>
            <person name="Ma J."/>
        </authorList>
    </citation>
    <scope>NUCLEOTIDE SEQUENCE [LARGE SCALE GENOMIC DNA]</scope>
    <source>
        <strain evidence="4">CGMCC 4.7277</strain>
    </source>
</reference>
<evidence type="ECO:0000313" key="4">
    <source>
        <dbReference type="Proteomes" id="UP001596084"/>
    </source>
</evidence>
<evidence type="ECO:0000256" key="1">
    <source>
        <dbReference type="RuleBase" id="RU003884"/>
    </source>
</evidence>
<proteinExistence type="inferred from homology"/>
<organism evidence="3 4">
    <name type="scientific">Polaromonas jejuensis</name>
    <dbReference type="NCBI Taxonomy" id="457502"/>
    <lineage>
        <taxon>Bacteria</taxon>
        <taxon>Pseudomonadati</taxon>
        <taxon>Pseudomonadota</taxon>
        <taxon>Betaproteobacteria</taxon>
        <taxon>Burkholderiales</taxon>
        <taxon>Comamonadaceae</taxon>
        <taxon>Polaromonas</taxon>
    </lineage>
</organism>
<keyword evidence="1" id="KW-0472">Membrane</keyword>
<protein>
    <submittedName>
        <fullName evidence="3">Fimbria/pilus outer membrane usher protein</fullName>
    </submittedName>
</protein>
<comment type="caution">
    <text evidence="3">The sequence shown here is derived from an EMBL/GenBank/DDBJ whole genome shotgun (WGS) entry which is preliminary data.</text>
</comment>
<accession>A0ABW0Q8S1</accession>
<keyword evidence="1" id="KW-0998">Cell outer membrane</keyword>
<evidence type="ECO:0000259" key="2">
    <source>
        <dbReference type="Pfam" id="PF13953"/>
    </source>
</evidence>
<dbReference type="PANTHER" id="PTHR30451">
    <property type="entry name" value="OUTER MEMBRANE USHER PROTEIN"/>
    <property type="match status" value="1"/>
</dbReference>
<keyword evidence="1" id="KW-1029">Fimbrium biogenesis</keyword>
<dbReference type="InterPro" id="IPR018030">
    <property type="entry name" value="Fimbrial_membr_usher_CS"/>
</dbReference>
<dbReference type="InterPro" id="IPR025949">
    <property type="entry name" value="PapC-like_C"/>
</dbReference>
<dbReference type="InterPro" id="IPR042186">
    <property type="entry name" value="FimD_plug_dom"/>
</dbReference>
<comment type="similarity">
    <text evidence="1">Belongs to the fimbrial export usher family.</text>
</comment>